<dbReference type="InterPro" id="IPR036322">
    <property type="entry name" value="WD40_repeat_dom_sf"/>
</dbReference>
<dbReference type="EMBL" id="HBIJ01018843">
    <property type="protein sequence ID" value="CAE0371624.1"/>
    <property type="molecule type" value="Transcribed_RNA"/>
</dbReference>
<evidence type="ECO:0008006" key="6">
    <source>
        <dbReference type="Google" id="ProtNLM"/>
    </source>
</evidence>
<keyword evidence="1" id="KW-0853">WD repeat</keyword>
<dbReference type="SUPFAM" id="SSF50729">
    <property type="entry name" value="PH domain-like"/>
    <property type="match status" value="1"/>
</dbReference>
<evidence type="ECO:0000256" key="1">
    <source>
        <dbReference type="PROSITE-ProRule" id="PRU00221"/>
    </source>
</evidence>
<dbReference type="Pfam" id="PF00400">
    <property type="entry name" value="WD40"/>
    <property type="match status" value="1"/>
</dbReference>
<feature type="region of interest" description="Disordered" evidence="2">
    <location>
        <begin position="582"/>
        <end position="633"/>
    </location>
</feature>
<dbReference type="SUPFAM" id="SSF50978">
    <property type="entry name" value="WD40 repeat-like"/>
    <property type="match status" value="1"/>
</dbReference>
<proteinExistence type="predicted"/>
<dbReference type="InterPro" id="IPR036372">
    <property type="entry name" value="BEACH_dom_sf"/>
</dbReference>
<dbReference type="Pfam" id="PF02138">
    <property type="entry name" value="Beach"/>
    <property type="match status" value="2"/>
</dbReference>
<feature type="compositionally biased region" description="Basic and acidic residues" evidence="2">
    <location>
        <begin position="826"/>
        <end position="836"/>
    </location>
</feature>
<reference evidence="5" key="1">
    <citation type="submission" date="2021-01" db="EMBL/GenBank/DDBJ databases">
        <authorList>
            <person name="Corre E."/>
            <person name="Pelletier E."/>
            <person name="Niang G."/>
            <person name="Scheremetjew M."/>
            <person name="Finn R."/>
            <person name="Kale V."/>
            <person name="Holt S."/>
            <person name="Cochrane G."/>
            <person name="Meng A."/>
            <person name="Brown T."/>
            <person name="Cohen L."/>
        </authorList>
    </citation>
    <scope>NUCLEOTIDE SEQUENCE</scope>
    <source>
        <strain evidence="5">CCMP1510</strain>
    </source>
</reference>
<dbReference type="InterPro" id="IPR011993">
    <property type="entry name" value="PH-like_dom_sf"/>
</dbReference>
<evidence type="ECO:0000259" key="3">
    <source>
        <dbReference type="PROSITE" id="PS50197"/>
    </source>
</evidence>
<evidence type="ECO:0000313" key="5">
    <source>
        <dbReference type="EMBL" id="CAE0371624.1"/>
    </source>
</evidence>
<dbReference type="PROSITE" id="PS50197">
    <property type="entry name" value="BEACH"/>
    <property type="match status" value="1"/>
</dbReference>
<feature type="compositionally biased region" description="Acidic residues" evidence="2">
    <location>
        <begin position="590"/>
        <end position="602"/>
    </location>
</feature>
<dbReference type="PANTHER" id="PTHR13743">
    <property type="entry name" value="BEIGE/BEACH-RELATED"/>
    <property type="match status" value="1"/>
</dbReference>
<feature type="compositionally biased region" description="Polar residues" evidence="2">
    <location>
        <begin position="1553"/>
        <end position="1571"/>
    </location>
</feature>
<dbReference type="PROSITE" id="PS50082">
    <property type="entry name" value="WD_REPEATS_2"/>
    <property type="match status" value="2"/>
</dbReference>
<accession>A0A7S3K1E0</accession>
<feature type="compositionally biased region" description="Low complexity" evidence="2">
    <location>
        <begin position="1119"/>
        <end position="1131"/>
    </location>
</feature>
<feature type="region of interest" description="Disordered" evidence="2">
    <location>
        <begin position="1105"/>
        <end position="1139"/>
    </location>
</feature>
<name>A0A7S3K1E0_9STRA</name>
<dbReference type="InterPro" id="IPR000409">
    <property type="entry name" value="BEACH_dom"/>
</dbReference>
<organism evidence="5">
    <name type="scientific">Aureoumbra lagunensis</name>
    <dbReference type="NCBI Taxonomy" id="44058"/>
    <lineage>
        <taxon>Eukaryota</taxon>
        <taxon>Sar</taxon>
        <taxon>Stramenopiles</taxon>
        <taxon>Ochrophyta</taxon>
        <taxon>Pelagophyceae</taxon>
        <taxon>Pelagomonadales</taxon>
        <taxon>Aureoumbra</taxon>
    </lineage>
</organism>
<dbReference type="SUPFAM" id="SSF81837">
    <property type="entry name" value="BEACH domain"/>
    <property type="match status" value="2"/>
</dbReference>
<evidence type="ECO:0000259" key="4">
    <source>
        <dbReference type="PROSITE" id="PS51783"/>
    </source>
</evidence>
<evidence type="ECO:0000256" key="2">
    <source>
        <dbReference type="SAM" id="MobiDB-lite"/>
    </source>
</evidence>
<feature type="repeat" description="WD" evidence="1">
    <location>
        <begin position="1818"/>
        <end position="1859"/>
    </location>
</feature>
<feature type="domain" description="BEACH-type PH" evidence="4">
    <location>
        <begin position="879"/>
        <end position="981"/>
    </location>
</feature>
<feature type="region of interest" description="Disordered" evidence="2">
    <location>
        <begin position="1551"/>
        <end position="1571"/>
    </location>
</feature>
<dbReference type="CDD" id="cd06071">
    <property type="entry name" value="Beach"/>
    <property type="match status" value="1"/>
</dbReference>
<sequence>MLHHRQQEQSQLRPKMLLPLELPRCRPPEDEISFASIRKARLDALADITRRLYASSDHHSPAQPMPSLLQKFRNDVLNFVTTNDDDQAVGCLVDAIVAVCVDDDDALAPLLMERVIRSRLDRGDSDSVVALARLLKKTKRHRLFADALRHTKARVADAVYTAFLDACVEEDPLLLLDVTATLLIADRLGIRAVGDFTQFVLTRAKNIAKPGLTSRAFDAAYLALVARSLRHKKKKIHFDNEATYQLLLSSLRCARTEALNNEPQAFELAAALADESGNPSTLLKLIEEVSTEFNVNQDLRSNILNALPILVAIAPRFKHVKELEKEVYAEKKEENTPSEEEEDGCNEQVIQVLVETKDILKDDEENNTIQVSSLNIETTGEEEDEEDAQSQDSLAVASLEVTGQAEFFETDEDDDDEDVQIVKVEIAHSQVDDLRLAVSIADMCRALFSDRKIKNLKAWDAALCVVTYLVKKRNYVDDAQLLSDLLRQVAAIYPDESGLGRRALVALDAAHTALRDLKVLTTTSDHDRLVHADELYAILIEGARLIVTYSRSSHRNKLLIPRAAMDALIAMLADAARVPSSSAKDVPLFPEDEDEDDDDEFSSCESSSSPAKAQVKSSWMLRSKSRRGKIEQATSPVSKCEKLLDGLEGRGCRHSWLASQWLADDLATALAAVDPRADSTAWSDAQADDTRTAALVRTHLRNALANARRLGEPSWVATCNKTEENEHCIFITSDRSDRAWRACAKLVRAEWSPWCADEPSTVHRYRIAVNVDRLGRRPILERDFEPRDFTEAAYSSRHQRALDEMTEIPSNRDDDTRSNPPISPQKAEENLQHYDSNDEEEEDDNHQPGGSFVVVETSLTNGNIQKKNSSQKKLMTAADARKHVDDLETRRRWEPLLRFSNTLLVLPSTTVEGTLKVTRYALIFESASITRTVRLVSIERLSPRRYLLQHRAIEIWRANHTSMLLVLKSTEYSKELWSGLTQLWRRGSLPLIQTETFPMIDQDALDESIPVRHIAGSTSDFTPSKFLPLATSVDEVVNRHLSKLTDAWKKRKISNFVYIAALNDLAGRNYADIAQWPIFPWVLADFESDRDTFLGLARTKERHLSADHNKRSTTRKRTMSSSSWIRTSSSSEIETDEASRREEEIFFGITEASTTAIVQSSQQTVFQGSLSPRRRKTMIRDRFRDLSKPMGAHGPQSRVEAFEERYRSFEDPSGDVPKFMFGSHYSSAAIVVHYLVRVEPFAELAVQLQGKTFDVPDRLFHSVCESWKSATESMCDVKELVPEMFYLPEMFLNQNALPLGARQRPVATKEQEDIALYAVDNVALPAWSQNDAHEFVRLHRLALESDYVSNHLHNWIDLIFGVKQRGPRAVAATNVFYHLTYENAVDVDAIQDNDSKTATLEQIKHFGQTPPQIFSAPHPTRLPATACPLPLFGPTREVNFRDTKVVSARESIRVYKVPSPPQLPDSLGLPYGELLGRSTVSAGLFGDIRRAFGGNSSSTNRDSFTGVSTNFSSSKNQKRGAVVALAIALPPTPTASSTAIFAMARKGHIAASGDSTDQTSQPITNNTSNPTGGMHAYPRLIACFEDRSIAAWRWSSEIPDGKGLPFTAKIDTKKSNIRLAQVPRVPDRTAAASTVAFLRRGELIASVEYADGRLRLHDVISGRCLAWPTRGGHQSAITRLASDERDPASLLITGALDGSLCVWIVHQAALADALQYADDSDDDGDFFFEQPGIDVDDSWHYDDDTDMISQKIMSSAKKDIDMLMTRADTTQNLNNQDQVPQTRDKNVWDRGPPILAPSRASVLEAAAKKRLLICSHKLWGHRNSISSIAYCSNLDIVVSGSDDGACCVHSVRSGRFIRRIERCCESSIDTVALIEVSCEFVAHASKTRELALITLNGVRRIRVAIGQNPQNSLVDTQQHTSARFVSRLFPLRDSPSDEAQKNNSHDRYQGAIHPRGRYVTIRATRDGTRIVCANIDLGRLDIRMTHSLRLHQIVDISSYGAPISLTFSPDDRHLFVATDDGSVLVCADPHGSLQQLDVALTNTILGISSIWDPF</sequence>
<dbReference type="InterPro" id="IPR015943">
    <property type="entry name" value="WD40/YVTN_repeat-like_dom_sf"/>
</dbReference>
<feature type="domain" description="BEACH" evidence="3">
    <location>
        <begin position="1033"/>
        <end position="1421"/>
    </location>
</feature>
<dbReference type="Gene3D" id="2.30.29.30">
    <property type="entry name" value="Pleckstrin-homology domain (PH domain)/Phosphotyrosine-binding domain (PTB)"/>
    <property type="match status" value="1"/>
</dbReference>
<dbReference type="InterPro" id="IPR050865">
    <property type="entry name" value="BEACH_Domain"/>
</dbReference>
<dbReference type="PROSITE" id="PS51783">
    <property type="entry name" value="PH_BEACH"/>
    <property type="match status" value="1"/>
</dbReference>
<dbReference type="SMART" id="SM01026">
    <property type="entry name" value="Beach"/>
    <property type="match status" value="1"/>
</dbReference>
<feature type="repeat" description="WD" evidence="1">
    <location>
        <begin position="1670"/>
        <end position="1703"/>
    </location>
</feature>
<dbReference type="InterPro" id="IPR001680">
    <property type="entry name" value="WD40_rpt"/>
</dbReference>
<dbReference type="SMART" id="SM00320">
    <property type="entry name" value="WD40"/>
    <property type="match status" value="4"/>
</dbReference>
<dbReference type="Gene3D" id="2.130.10.10">
    <property type="entry name" value="YVTN repeat-like/Quinoprotein amine dehydrogenase"/>
    <property type="match status" value="2"/>
</dbReference>
<protein>
    <recommendedName>
        <fullName evidence="6">BEACH domain-containing protein</fullName>
    </recommendedName>
</protein>
<gene>
    <name evidence="5" type="ORF">ALAG00032_LOCUS12406</name>
</gene>
<dbReference type="InterPro" id="IPR023362">
    <property type="entry name" value="PH-BEACH_dom"/>
</dbReference>
<dbReference type="Gene3D" id="1.10.1540.10">
    <property type="entry name" value="BEACH domain"/>
    <property type="match status" value="2"/>
</dbReference>
<feature type="region of interest" description="Disordered" evidence="2">
    <location>
        <begin position="791"/>
        <end position="852"/>
    </location>
</feature>